<reference evidence="4" key="1">
    <citation type="submission" date="2020-02" db="EMBL/GenBank/DDBJ databases">
        <title>Streptomyces sp. ASO4wet.</title>
        <authorList>
            <person name="Risdian C."/>
            <person name="Landwehr W."/>
            <person name="Schupp P."/>
            <person name="Wink J."/>
        </authorList>
    </citation>
    <scope>NUCLEOTIDE SEQUENCE [LARGE SCALE GENOMIC DNA]</scope>
    <source>
        <strain evidence="4">ASO4wet</strain>
    </source>
</reference>
<name>A0A7T1WQ17_9ACTN</name>
<feature type="region of interest" description="Disordered" evidence="1">
    <location>
        <begin position="355"/>
        <end position="378"/>
    </location>
</feature>
<evidence type="ECO:0000313" key="4">
    <source>
        <dbReference type="Proteomes" id="UP000595046"/>
    </source>
</evidence>
<sequence>MSPAADAPSWPALPAHAGTEDHALAAAPLTEEEAAGRVLSGALRWTEANLEWFAPQRWQEYLPPRPFGPGPLLELLGLIRVLERSGLMPPDAPLRIRALDLAEEATHTDDFARGMNRVDELFPYHLNLIGLMECLGRPQRELRTRCEALLAAGSGGHALPYKPVLNRIELRYFIDRGGFTAPAALPGLGTLHRQSIAALGPDVLHLTESEIYAFTHVLFYVTDFGRRRDLLGGPEELAGLRETVRVLLGVQLARGSLDLLAELLLCVSALSSDGEGVQHSGPGRGRSDGSEFLVSAGWNALARAARADGSVPSPVHRPDILDGLTGDKAAAYVFGTCYHTTLAAALAAGAAPAAVPKGSRADGAGNSCAPPTPMPRAGPEEIRRWARAAASRTSGPAREGEHGACRGHLGPLLVLAVQARDPDVLADVLLAAERLGLGGDSLVRSAQALLTAWSR</sequence>
<gene>
    <name evidence="3" type="ORF">G4Z16_06565</name>
</gene>
<dbReference type="Proteomes" id="UP000595046">
    <property type="component" value="Chromosome"/>
</dbReference>
<feature type="domain" description="DUF6895" evidence="2">
    <location>
        <begin position="40"/>
        <end position="348"/>
    </location>
</feature>
<keyword evidence="4" id="KW-1185">Reference proteome</keyword>
<protein>
    <recommendedName>
        <fullName evidence="2">DUF6895 domain-containing protein</fullName>
    </recommendedName>
</protein>
<dbReference type="InterPro" id="IPR054190">
    <property type="entry name" value="DUF6895"/>
</dbReference>
<dbReference type="KEGG" id="sbat:G4Z16_06565"/>
<dbReference type="RefSeq" id="WP_197349707.1">
    <property type="nucleotide sequence ID" value="NZ_CP048882.1"/>
</dbReference>
<evidence type="ECO:0000256" key="1">
    <source>
        <dbReference type="SAM" id="MobiDB-lite"/>
    </source>
</evidence>
<proteinExistence type="predicted"/>
<evidence type="ECO:0000259" key="2">
    <source>
        <dbReference type="Pfam" id="PF21836"/>
    </source>
</evidence>
<dbReference type="EMBL" id="CP048882">
    <property type="protein sequence ID" value="QPP06113.1"/>
    <property type="molecule type" value="Genomic_DNA"/>
</dbReference>
<accession>A0A7T1WQ17</accession>
<organism evidence="3 4">
    <name type="scientific">Streptomyces bathyalis</name>
    <dbReference type="NCBI Taxonomy" id="2710756"/>
    <lineage>
        <taxon>Bacteria</taxon>
        <taxon>Bacillati</taxon>
        <taxon>Actinomycetota</taxon>
        <taxon>Actinomycetes</taxon>
        <taxon>Kitasatosporales</taxon>
        <taxon>Streptomycetaceae</taxon>
        <taxon>Streptomyces</taxon>
    </lineage>
</organism>
<dbReference type="AlphaFoldDB" id="A0A7T1WQ17"/>
<evidence type="ECO:0000313" key="3">
    <source>
        <dbReference type="EMBL" id="QPP06113.1"/>
    </source>
</evidence>
<dbReference type="Pfam" id="PF21836">
    <property type="entry name" value="DUF6895"/>
    <property type="match status" value="1"/>
</dbReference>